<dbReference type="AlphaFoldDB" id="A0A0N4X845"/>
<protein>
    <submittedName>
        <fullName evidence="1">Uncharacterized protein</fullName>
    </submittedName>
</protein>
<organism evidence="1">
    <name type="scientific">Haemonchus placei</name>
    <name type="common">Barber's pole worm</name>
    <dbReference type="NCBI Taxonomy" id="6290"/>
    <lineage>
        <taxon>Eukaryota</taxon>
        <taxon>Metazoa</taxon>
        <taxon>Ecdysozoa</taxon>
        <taxon>Nematoda</taxon>
        <taxon>Chromadorea</taxon>
        <taxon>Rhabditida</taxon>
        <taxon>Rhabditina</taxon>
        <taxon>Rhabditomorpha</taxon>
        <taxon>Strongyloidea</taxon>
        <taxon>Trichostrongylidae</taxon>
        <taxon>Haemonchus</taxon>
    </lineage>
</organism>
<sequence length="146" mass="16104">MRQKKNSIIASKQSSKFGNTYNPAFPPTTPIVCLVEDVHQRRKFLHSLRGTKPLNLTALPHSVRSQSVPFCPSYAEQNQLCDSELPICHASAVLHQSSTPNEPCLRHSPACSLPRPLRGNASNGVSGELIIQPHLRNVCSSLDSRR</sequence>
<proteinExistence type="predicted"/>
<dbReference type="WBParaSite" id="HPLM_0002053701-mRNA-1">
    <property type="protein sequence ID" value="HPLM_0002053701-mRNA-1"/>
    <property type="gene ID" value="HPLM_0002053701"/>
</dbReference>
<name>A0A0N4X845_HAEPC</name>
<accession>A0A0N4X845</accession>
<evidence type="ECO:0000313" key="1">
    <source>
        <dbReference type="WBParaSite" id="HPLM_0002053701-mRNA-1"/>
    </source>
</evidence>
<reference evidence="1" key="1">
    <citation type="submission" date="2017-02" db="UniProtKB">
        <authorList>
            <consortium name="WormBaseParasite"/>
        </authorList>
    </citation>
    <scope>IDENTIFICATION</scope>
</reference>